<dbReference type="PRINTS" id="PR00502">
    <property type="entry name" value="NUDIXFAMILY"/>
</dbReference>
<evidence type="ECO:0000259" key="4">
    <source>
        <dbReference type="PROSITE" id="PS51462"/>
    </source>
</evidence>
<feature type="domain" description="Nudix hydrolase" evidence="4">
    <location>
        <begin position="29"/>
        <end position="163"/>
    </location>
</feature>
<protein>
    <recommendedName>
        <fullName evidence="4">Nudix hydrolase domain-containing protein</fullName>
    </recommendedName>
</protein>
<dbReference type="CDD" id="cd02883">
    <property type="entry name" value="NUDIX_Hydrolase"/>
    <property type="match status" value="1"/>
</dbReference>
<dbReference type="InterPro" id="IPR015797">
    <property type="entry name" value="NUDIX_hydrolase-like_dom_sf"/>
</dbReference>
<dbReference type="RefSeq" id="XP_033666331.1">
    <property type="nucleotide sequence ID" value="XM_033813113.1"/>
</dbReference>
<evidence type="ECO:0000256" key="1">
    <source>
        <dbReference type="ARBA" id="ARBA00001946"/>
    </source>
</evidence>
<dbReference type="PROSITE" id="PS00893">
    <property type="entry name" value="NUDIX_BOX"/>
    <property type="match status" value="1"/>
</dbReference>
<comment type="similarity">
    <text evidence="3">Belongs to the Nudix hydrolase family.</text>
</comment>
<dbReference type="PANTHER" id="PTHR43046:SF14">
    <property type="entry name" value="MUTT_NUDIX FAMILY PROTEIN"/>
    <property type="match status" value="1"/>
</dbReference>
<dbReference type="SUPFAM" id="SSF55811">
    <property type="entry name" value="Nudix"/>
    <property type="match status" value="1"/>
</dbReference>
<dbReference type="InterPro" id="IPR000086">
    <property type="entry name" value="NUDIX_hydrolase_dom"/>
</dbReference>
<dbReference type="InterPro" id="IPR020476">
    <property type="entry name" value="Nudix_hydrolase"/>
</dbReference>
<organism evidence="5 6">
    <name type="scientific">Zasmidium cellare ATCC 36951</name>
    <dbReference type="NCBI Taxonomy" id="1080233"/>
    <lineage>
        <taxon>Eukaryota</taxon>
        <taxon>Fungi</taxon>
        <taxon>Dikarya</taxon>
        <taxon>Ascomycota</taxon>
        <taxon>Pezizomycotina</taxon>
        <taxon>Dothideomycetes</taxon>
        <taxon>Dothideomycetidae</taxon>
        <taxon>Mycosphaerellales</taxon>
        <taxon>Mycosphaerellaceae</taxon>
        <taxon>Zasmidium</taxon>
    </lineage>
</organism>
<keyword evidence="6" id="KW-1185">Reference proteome</keyword>
<dbReference type="Pfam" id="PF00293">
    <property type="entry name" value="NUDIX"/>
    <property type="match status" value="1"/>
</dbReference>
<dbReference type="InterPro" id="IPR020084">
    <property type="entry name" value="NUDIX_hydrolase_CS"/>
</dbReference>
<proteinExistence type="inferred from homology"/>
<evidence type="ECO:0000256" key="3">
    <source>
        <dbReference type="RuleBase" id="RU003476"/>
    </source>
</evidence>
<dbReference type="GeneID" id="54566385"/>
<name>A0A6A6CHM0_ZASCE</name>
<evidence type="ECO:0000313" key="5">
    <source>
        <dbReference type="EMBL" id="KAF2165442.1"/>
    </source>
</evidence>
<dbReference type="AlphaFoldDB" id="A0A6A6CHM0"/>
<accession>A0A6A6CHM0</accession>
<evidence type="ECO:0000313" key="6">
    <source>
        <dbReference type="Proteomes" id="UP000799537"/>
    </source>
</evidence>
<comment type="cofactor">
    <cofactor evidence="1">
        <name>Mg(2+)</name>
        <dbReference type="ChEBI" id="CHEBI:18420"/>
    </cofactor>
</comment>
<evidence type="ECO:0000256" key="2">
    <source>
        <dbReference type="ARBA" id="ARBA00022801"/>
    </source>
</evidence>
<dbReference type="EMBL" id="ML993600">
    <property type="protein sequence ID" value="KAF2165442.1"/>
    <property type="molecule type" value="Genomic_DNA"/>
</dbReference>
<dbReference type="GO" id="GO:0016787">
    <property type="term" value="F:hydrolase activity"/>
    <property type="evidence" value="ECO:0007669"/>
    <property type="project" value="UniProtKB-KW"/>
</dbReference>
<dbReference type="Gene3D" id="3.90.79.10">
    <property type="entry name" value="Nucleoside Triphosphate Pyrophosphohydrolase"/>
    <property type="match status" value="1"/>
</dbReference>
<dbReference type="OrthoDB" id="276276at2759"/>
<dbReference type="PROSITE" id="PS51462">
    <property type="entry name" value="NUDIX"/>
    <property type="match status" value="1"/>
</dbReference>
<dbReference type="Proteomes" id="UP000799537">
    <property type="component" value="Unassembled WGS sequence"/>
</dbReference>
<dbReference type="PANTHER" id="PTHR43046">
    <property type="entry name" value="GDP-MANNOSE MANNOSYL HYDROLASE"/>
    <property type="match status" value="1"/>
</dbReference>
<sequence length="173" mass="19489">MSSEDGRTKTVLCHDVYGNTHETPIDQLQWRPSAYGIVIKNDTVLLLKQFGNKYDLPGGGVDIGEDPKEAVIREVQEETGITVKRPHLLGMESNLFRAAHSTDKSFHSLLLYFRCEYIAGELSLRGLDEYEQKYVLKAEWIPLSSLDEVEVGSTVDFRPQIRQCISGNTTTLV</sequence>
<gene>
    <name evidence="5" type="ORF">M409DRAFT_55836</name>
</gene>
<keyword evidence="2 3" id="KW-0378">Hydrolase</keyword>
<reference evidence="5" key="1">
    <citation type="journal article" date="2020" name="Stud. Mycol.">
        <title>101 Dothideomycetes genomes: a test case for predicting lifestyles and emergence of pathogens.</title>
        <authorList>
            <person name="Haridas S."/>
            <person name="Albert R."/>
            <person name="Binder M."/>
            <person name="Bloem J."/>
            <person name="Labutti K."/>
            <person name="Salamov A."/>
            <person name="Andreopoulos B."/>
            <person name="Baker S."/>
            <person name="Barry K."/>
            <person name="Bills G."/>
            <person name="Bluhm B."/>
            <person name="Cannon C."/>
            <person name="Castanera R."/>
            <person name="Culley D."/>
            <person name="Daum C."/>
            <person name="Ezra D."/>
            <person name="Gonzalez J."/>
            <person name="Henrissat B."/>
            <person name="Kuo A."/>
            <person name="Liang C."/>
            <person name="Lipzen A."/>
            <person name="Lutzoni F."/>
            <person name="Magnuson J."/>
            <person name="Mondo S."/>
            <person name="Nolan M."/>
            <person name="Ohm R."/>
            <person name="Pangilinan J."/>
            <person name="Park H.-J."/>
            <person name="Ramirez L."/>
            <person name="Alfaro M."/>
            <person name="Sun H."/>
            <person name="Tritt A."/>
            <person name="Yoshinaga Y."/>
            <person name="Zwiers L.-H."/>
            <person name="Turgeon B."/>
            <person name="Goodwin S."/>
            <person name="Spatafora J."/>
            <person name="Crous P."/>
            <person name="Grigoriev I."/>
        </authorList>
    </citation>
    <scope>NUCLEOTIDE SEQUENCE</scope>
    <source>
        <strain evidence="5">ATCC 36951</strain>
    </source>
</reference>